<dbReference type="EMBL" id="JH109152">
    <property type="protein sequence ID" value="EGW22160.1"/>
    <property type="molecule type" value="Genomic_DNA"/>
</dbReference>
<dbReference type="HOGENOM" id="CLU_100926_2_0_6"/>
<proteinExistence type="predicted"/>
<accession>G3IRE9</accession>
<keyword evidence="2" id="KW-1185">Reference proteome</keyword>
<sequence length="187" mass="20774">MAITGGVDTGFLSLTVEQDDIERLVQTVLSPAAIKRVQSRAINETTAWVKSRLLRELPSATGIPRKVLARRIKQRKAQASLADVISGKVWLGINPIDAMALNDGGAVNSGYMAGDYYFEGGFKAKMRSGATAIFARTSRARLPVERQNIKIDSPFNEVVRRLMPQAERELARRTQRLVSYELERATR</sequence>
<dbReference type="OrthoDB" id="9086880at2"/>
<organism evidence="1 2">
    <name type="scientific">Methylobacter tundripaludum (strain ATCC BAA-1195 / DSM 17260 / SV96)</name>
    <dbReference type="NCBI Taxonomy" id="697282"/>
    <lineage>
        <taxon>Bacteria</taxon>
        <taxon>Pseudomonadati</taxon>
        <taxon>Pseudomonadota</taxon>
        <taxon>Gammaproteobacteria</taxon>
        <taxon>Methylococcales</taxon>
        <taxon>Methylococcaceae</taxon>
        <taxon>Methylobacter</taxon>
    </lineage>
</organism>
<reference evidence="1 2" key="1">
    <citation type="submission" date="2011-06" db="EMBL/GenBank/DDBJ databases">
        <title>Genomic sequence of Methylobacter tundripaludum SV96.</title>
        <authorList>
            <consortium name="US DOE Joint Genome Institute"/>
            <person name="Lucas S."/>
            <person name="Han J."/>
            <person name="Lapidus A."/>
            <person name="Cheng J.-F."/>
            <person name="Goodwin L."/>
            <person name="Pitluck S."/>
            <person name="Held B."/>
            <person name="Detter J.C."/>
            <person name="Han C."/>
            <person name="Tapia R."/>
            <person name="Land M."/>
            <person name="Hauser L."/>
            <person name="Kyrpides N."/>
            <person name="Ivanova N."/>
            <person name="Ovchinnikova G."/>
            <person name="Pagani I."/>
            <person name="Klotz M.G."/>
            <person name="Dispirito A.A."/>
            <person name="Murrell J.C."/>
            <person name="Dunfield P."/>
            <person name="Kalyuzhnaya M.G."/>
            <person name="Svenning M."/>
            <person name="Trotsenko Y.A."/>
            <person name="Stein L.Y."/>
            <person name="Woyke T."/>
        </authorList>
    </citation>
    <scope>NUCLEOTIDE SEQUENCE [LARGE SCALE GENOMIC DNA]</scope>
    <source>
        <strain evidence="2">ATCC BAA-1195 / DSM 17260 / SV96</strain>
    </source>
</reference>
<evidence type="ECO:0000313" key="2">
    <source>
        <dbReference type="Proteomes" id="UP000004664"/>
    </source>
</evidence>
<name>G3IRE9_METTV</name>
<dbReference type="Proteomes" id="UP000004664">
    <property type="component" value="Unassembled WGS sequence"/>
</dbReference>
<evidence type="ECO:0008006" key="3">
    <source>
        <dbReference type="Google" id="ProtNLM"/>
    </source>
</evidence>
<dbReference type="RefSeq" id="WP_006890135.1">
    <property type="nucleotide sequence ID" value="NZ_JH109152.1"/>
</dbReference>
<evidence type="ECO:0000313" key="1">
    <source>
        <dbReference type="EMBL" id="EGW22160.1"/>
    </source>
</evidence>
<protein>
    <recommendedName>
        <fullName evidence="3">Minor tail protein Z (GPZ)</fullName>
    </recommendedName>
</protein>
<dbReference type="AlphaFoldDB" id="G3IRE9"/>
<gene>
    <name evidence="1" type="ORF">Mettu_0961</name>
</gene>
<dbReference type="STRING" id="697282.Mettu_0961"/>